<dbReference type="PANTHER" id="PTHR12526">
    <property type="entry name" value="GLYCOSYLTRANSFERASE"/>
    <property type="match status" value="1"/>
</dbReference>
<dbReference type="PANTHER" id="PTHR12526:SF630">
    <property type="entry name" value="GLYCOSYLTRANSFERASE"/>
    <property type="match status" value="1"/>
</dbReference>
<gene>
    <name evidence="3" type="ORF">NO2_0275</name>
</gene>
<organism evidence="3 4">
    <name type="scientific">Candidatus Termititenax persephonae</name>
    <dbReference type="NCBI Taxonomy" id="2218525"/>
    <lineage>
        <taxon>Bacteria</taxon>
        <taxon>Bacillati</taxon>
        <taxon>Candidatus Margulisiibacteriota</taxon>
        <taxon>Candidatus Termititenacia</taxon>
        <taxon>Candidatus Termititenacales</taxon>
        <taxon>Candidatus Termititenacaceae</taxon>
        <taxon>Candidatus Termititenax</taxon>
    </lineage>
</organism>
<proteinExistence type="predicted"/>
<dbReference type="InterPro" id="IPR001296">
    <property type="entry name" value="Glyco_trans_1"/>
</dbReference>
<dbReference type="Gene3D" id="3.40.50.2000">
    <property type="entry name" value="Glycogen Phosphorylase B"/>
    <property type="match status" value="2"/>
</dbReference>
<protein>
    <submittedName>
        <fullName evidence="3">Glycosyl transferase group 1</fullName>
    </submittedName>
</protein>
<dbReference type="Pfam" id="PF00534">
    <property type="entry name" value="Glycos_transf_1"/>
    <property type="match status" value="1"/>
</dbReference>
<dbReference type="Proteomes" id="UP000275925">
    <property type="component" value="Unassembled WGS sequence"/>
</dbReference>
<keyword evidence="4" id="KW-1185">Reference proteome</keyword>
<evidence type="ECO:0000313" key="4">
    <source>
        <dbReference type="Proteomes" id="UP000275925"/>
    </source>
</evidence>
<feature type="domain" description="Glycosyltransferase subfamily 4-like N-terminal" evidence="2">
    <location>
        <begin position="13"/>
        <end position="165"/>
    </location>
</feature>
<dbReference type="InterPro" id="IPR028098">
    <property type="entry name" value="Glyco_trans_4-like_N"/>
</dbReference>
<dbReference type="SUPFAM" id="SSF53756">
    <property type="entry name" value="UDP-Glycosyltransferase/glycogen phosphorylase"/>
    <property type="match status" value="1"/>
</dbReference>
<evidence type="ECO:0000259" key="2">
    <source>
        <dbReference type="Pfam" id="PF13439"/>
    </source>
</evidence>
<accession>A0A388TFT3</accession>
<evidence type="ECO:0000313" key="3">
    <source>
        <dbReference type="EMBL" id="GBR75618.1"/>
    </source>
</evidence>
<name>A0A388TFT3_9BACT</name>
<comment type="caution">
    <text evidence="3">The sequence shown here is derived from an EMBL/GenBank/DDBJ whole genome shotgun (WGS) entry which is preliminary data.</text>
</comment>
<reference evidence="3 4" key="1">
    <citation type="journal article" date="2019" name="ISME J.">
        <title>Genome analyses of uncultured TG2/ZB3 bacteria in 'Margulisbacteria' specifically attached to ectosymbiotic spirochetes of protists in the termite gut.</title>
        <authorList>
            <person name="Utami Y.D."/>
            <person name="Kuwahara H."/>
            <person name="Igai K."/>
            <person name="Murakami T."/>
            <person name="Sugaya K."/>
            <person name="Morikawa T."/>
            <person name="Nagura Y."/>
            <person name="Yuki M."/>
            <person name="Deevong P."/>
            <person name="Inoue T."/>
            <person name="Kihara K."/>
            <person name="Lo N."/>
            <person name="Yamada A."/>
            <person name="Ohkuma M."/>
            <person name="Hongoh Y."/>
        </authorList>
    </citation>
    <scope>NUCLEOTIDE SEQUENCE [LARGE SCALE GENOMIC DNA]</scope>
    <source>
        <strain evidence="3">NkOx7-02</strain>
    </source>
</reference>
<dbReference type="Pfam" id="PF13439">
    <property type="entry name" value="Glyco_transf_4"/>
    <property type="match status" value="1"/>
</dbReference>
<sequence>MRILQIITLSELGGAQSVVANLANALVSEHEVIVAAGEGDGKMFQLLSPAVRRLKINSLRRKISPLADFWTMLVFLKLSWQYRPDVVHLHSSKAGILGRLAFAKNKIVYTVHGFDSIRVAYRQYLPLERFLQNRCAAIVAVSQYDQKNLLAERITRQVHCVYNGVARPAFAKNYAKAVLCIARNAKPKRFDIFLATARLLPAYAFLWLGGQAAEQNLPENVFCLGSIPEAARFNMLAGVFMLPSDYEGLPMVVLEALSYGQPVVASRVGGLGELVADGENGYLVENNAGLFAEKIKYILENEAVGQRFSANSLARFTKNYTVEKMLQGYLNIYREL</sequence>
<evidence type="ECO:0000259" key="1">
    <source>
        <dbReference type="Pfam" id="PF00534"/>
    </source>
</evidence>
<keyword evidence="3" id="KW-0808">Transferase</keyword>
<dbReference type="EMBL" id="BGZO01000004">
    <property type="protein sequence ID" value="GBR75618.1"/>
    <property type="molecule type" value="Genomic_DNA"/>
</dbReference>
<feature type="domain" description="Glycosyl transferase family 1" evidence="1">
    <location>
        <begin position="210"/>
        <end position="312"/>
    </location>
</feature>
<dbReference type="GO" id="GO:0016757">
    <property type="term" value="F:glycosyltransferase activity"/>
    <property type="evidence" value="ECO:0007669"/>
    <property type="project" value="InterPro"/>
</dbReference>
<dbReference type="AlphaFoldDB" id="A0A388TFT3"/>